<feature type="transmembrane region" description="Helical" evidence="1">
    <location>
        <begin position="67"/>
        <end position="91"/>
    </location>
</feature>
<dbReference type="EMBL" id="RNRV01000013">
    <property type="protein sequence ID" value="MHO04605.1"/>
    <property type="molecule type" value="Genomic_DNA"/>
</dbReference>
<name>A0A3L0W6I3_ECOLX</name>
<protein>
    <submittedName>
        <fullName evidence="2">Uncharacterized protein</fullName>
    </submittedName>
</protein>
<keyword evidence="1" id="KW-0812">Transmembrane</keyword>
<reference evidence="2" key="1">
    <citation type="submission" date="2018-10" db="EMBL/GenBank/DDBJ databases">
        <authorList>
            <consortium name="NARMS: The National Antimicrobial Resistance Monitoring System"/>
        </authorList>
    </citation>
    <scope>NUCLEOTIDE SEQUENCE [LARGE SCALE GENOMIC DNA]</scope>
    <source>
        <strain evidence="2">CVM N17EC0388</strain>
    </source>
</reference>
<feature type="transmembrane region" description="Helical" evidence="1">
    <location>
        <begin position="38"/>
        <end position="60"/>
    </location>
</feature>
<keyword evidence="1" id="KW-1133">Transmembrane helix</keyword>
<keyword evidence="1" id="KW-0472">Membrane</keyword>
<comment type="caution">
    <text evidence="2">The sequence shown here is derived from an EMBL/GenBank/DDBJ whole genome shotgun (WGS) entry which is preliminary data.</text>
</comment>
<gene>
    <name evidence="2" type="ORF">D9F05_09495</name>
</gene>
<sequence>MLLNISLIIGGVALICIAGTLPETTLRQYVEDAASGAASIVMFVFQSLILIFVGGVAFNCYKSDKKLLCLCVGFFGFGFVLFLGVVLLPFVESLYSWAGDYFMNYIKAVSK</sequence>
<organism evidence="2">
    <name type="scientific">Escherichia coli</name>
    <dbReference type="NCBI Taxonomy" id="562"/>
    <lineage>
        <taxon>Bacteria</taxon>
        <taxon>Pseudomonadati</taxon>
        <taxon>Pseudomonadota</taxon>
        <taxon>Gammaproteobacteria</taxon>
        <taxon>Enterobacterales</taxon>
        <taxon>Enterobacteriaceae</taxon>
        <taxon>Escherichia</taxon>
    </lineage>
</organism>
<evidence type="ECO:0000313" key="2">
    <source>
        <dbReference type="EMBL" id="MHO04605.1"/>
    </source>
</evidence>
<dbReference type="AlphaFoldDB" id="A0A3L0W6I3"/>
<accession>A0A3L0W6I3</accession>
<proteinExistence type="predicted"/>
<evidence type="ECO:0000256" key="1">
    <source>
        <dbReference type="SAM" id="Phobius"/>
    </source>
</evidence>